<reference evidence="1 2" key="1">
    <citation type="submission" date="2023-02" db="EMBL/GenBank/DDBJ databases">
        <title>LHISI_Scaffold_Assembly.</title>
        <authorList>
            <person name="Stuart O.P."/>
            <person name="Cleave R."/>
            <person name="Magrath M.J.L."/>
            <person name="Mikheyev A.S."/>
        </authorList>
    </citation>
    <scope>NUCLEOTIDE SEQUENCE [LARGE SCALE GENOMIC DNA]</scope>
    <source>
        <strain evidence="1">Daus_M_001</strain>
        <tissue evidence="1">Leg muscle</tissue>
    </source>
</reference>
<comment type="caution">
    <text evidence="1">The sequence shown here is derived from an EMBL/GenBank/DDBJ whole genome shotgun (WGS) entry which is preliminary data.</text>
</comment>
<protein>
    <submittedName>
        <fullName evidence="1">Uncharacterized protein</fullName>
    </submittedName>
</protein>
<dbReference type="EMBL" id="JARBHB010000003">
    <property type="protein sequence ID" value="KAJ8891296.1"/>
    <property type="molecule type" value="Genomic_DNA"/>
</dbReference>
<keyword evidence="2" id="KW-1185">Reference proteome</keyword>
<organism evidence="1 2">
    <name type="scientific">Dryococelus australis</name>
    <dbReference type="NCBI Taxonomy" id="614101"/>
    <lineage>
        <taxon>Eukaryota</taxon>
        <taxon>Metazoa</taxon>
        <taxon>Ecdysozoa</taxon>
        <taxon>Arthropoda</taxon>
        <taxon>Hexapoda</taxon>
        <taxon>Insecta</taxon>
        <taxon>Pterygota</taxon>
        <taxon>Neoptera</taxon>
        <taxon>Polyneoptera</taxon>
        <taxon>Phasmatodea</taxon>
        <taxon>Verophasmatodea</taxon>
        <taxon>Anareolatae</taxon>
        <taxon>Phasmatidae</taxon>
        <taxon>Eurycanthinae</taxon>
        <taxon>Dryococelus</taxon>
    </lineage>
</organism>
<evidence type="ECO:0000313" key="2">
    <source>
        <dbReference type="Proteomes" id="UP001159363"/>
    </source>
</evidence>
<sequence>MEDAAAKEEARLLLEKGYVDFDGSLLMELDVNDHIETIRCAFWGGEKQSICFLYACIGKKKEESDIRKHNESLLHLFSGKHKKLNSKRPSLLHKLENVFKCHGIYAQLEISADW</sequence>
<proteinExistence type="predicted"/>
<accession>A0ABQ9I3R5</accession>
<gene>
    <name evidence="1" type="ORF">PR048_010812</name>
</gene>
<dbReference type="Proteomes" id="UP001159363">
    <property type="component" value="Chromosome 3"/>
</dbReference>
<name>A0ABQ9I3R5_9NEOP</name>
<evidence type="ECO:0000313" key="1">
    <source>
        <dbReference type="EMBL" id="KAJ8891296.1"/>
    </source>
</evidence>